<proteinExistence type="predicted"/>
<organism evidence="1 2">
    <name type="scientific">Actinomyces massiliensis F0489</name>
    <dbReference type="NCBI Taxonomy" id="1125718"/>
    <lineage>
        <taxon>Bacteria</taxon>
        <taxon>Bacillati</taxon>
        <taxon>Actinomycetota</taxon>
        <taxon>Actinomycetes</taxon>
        <taxon>Actinomycetales</taxon>
        <taxon>Actinomycetaceae</taxon>
        <taxon>Actinomyces</taxon>
    </lineage>
</organism>
<dbReference type="Proteomes" id="UP000002941">
    <property type="component" value="Unassembled WGS sequence"/>
</dbReference>
<dbReference type="OrthoDB" id="7189707at2"/>
<protein>
    <submittedName>
        <fullName evidence="1">Uncharacterized protein</fullName>
    </submittedName>
</protein>
<accession>J1H2M7</accession>
<comment type="caution">
    <text evidence="1">The sequence shown here is derived from an EMBL/GenBank/DDBJ whole genome shotgun (WGS) entry which is preliminary data.</text>
</comment>
<dbReference type="AlphaFoldDB" id="J1H2M7"/>
<dbReference type="eggNOG" id="ENOG5030SJF">
    <property type="taxonomic scope" value="Bacteria"/>
</dbReference>
<gene>
    <name evidence="1" type="ORF">HMPREF1318_0012</name>
</gene>
<dbReference type="PATRIC" id="fig|1125718.3.peg.2179"/>
<keyword evidence="2" id="KW-1185">Reference proteome</keyword>
<dbReference type="EMBL" id="AKFT01000177">
    <property type="protein sequence ID" value="EJF39508.1"/>
    <property type="molecule type" value="Genomic_DNA"/>
</dbReference>
<evidence type="ECO:0000313" key="1">
    <source>
        <dbReference type="EMBL" id="EJF39508.1"/>
    </source>
</evidence>
<name>J1H2M7_9ACTO</name>
<sequence>MIMTGRASALKVSDGVDALYGLPFYLSTPCAGHTLWVANGEHAEYLLGFVRARLRPTGRELGHRLPAWVLSRKHRGAVVHALNGLLREARSLESAHRPGTVPTR</sequence>
<reference evidence="1 2" key="1">
    <citation type="submission" date="2012-05" db="EMBL/GenBank/DDBJ databases">
        <authorList>
            <person name="Harkins D.M."/>
            <person name="Madupu R."/>
            <person name="Durkin A.S."/>
            <person name="Torralba M."/>
            <person name="Methe B."/>
            <person name="Sutton G.G."/>
            <person name="Nelson K.E."/>
        </authorList>
    </citation>
    <scope>NUCLEOTIDE SEQUENCE [LARGE SCALE GENOMIC DNA]</scope>
    <source>
        <strain evidence="1 2">F0489</strain>
    </source>
</reference>
<evidence type="ECO:0000313" key="2">
    <source>
        <dbReference type="Proteomes" id="UP000002941"/>
    </source>
</evidence>